<proteinExistence type="predicted"/>
<name>A0A9I9EB56_CUCME</name>
<organism evidence="1">
    <name type="scientific">Cucumis melo</name>
    <name type="common">Muskmelon</name>
    <dbReference type="NCBI Taxonomy" id="3656"/>
    <lineage>
        <taxon>Eukaryota</taxon>
        <taxon>Viridiplantae</taxon>
        <taxon>Streptophyta</taxon>
        <taxon>Embryophyta</taxon>
        <taxon>Tracheophyta</taxon>
        <taxon>Spermatophyta</taxon>
        <taxon>Magnoliopsida</taxon>
        <taxon>eudicotyledons</taxon>
        <taxon>Gunneridae</taxon>
        <taxon>Pentapetalae</taxon>
        <taxon>rosids</taxon>
        <taxon>fabids</taxon>
        <taxon>Cucurbitales</taxon>
        <taxon>Cucurbitaceae</taxon>
        <taxon>Benincaseae</taxon>
        <taxon>Cucumis</taxon>
    </lineage>
</organism>
<sequence length="70" mass="7617">MLLVDMQDFLNALNGLPKQPLTTLIVDSGARDVLNVGVFEESLYLQKNFNLQGWSASGVMESSGSLENSL</sequence>
<dbReference type="AlphaFoldDB" id="A0A9I9EB56"/>
<protein>
    <submittedName>
        <fullName evidence="1">Uncharacterized protein</fullName>
    </submittedName>
</protein>
<dbReference type="Gramene" id="MELO3C031365.2.1">
    <property type="protein sequence ID" value="MELO3C031365.2.1"/>
    <property type="gene ID" value="MELO3C031365.2"/>
</dbReference>
<evidence type="ECO:0000313" key="1">
    <source>
        <dbReference type="EnsemblPlants" id="MELO3C031365.2.1"/>
    </source>
</evidence>
<dbReference type="EnsemblPlants" id="MELO3C031365.2.1">
    <property type="protein sequence ID" value="MELO3C031365.2.1"/>
    <property type="gene ID" value="MELO3C031365.2"/>
</dbReference>
<accession>A0A9I9EB56</accession>
<reference evidence="1" key="1">
    <citation type="submission" date="2023-03" db="UniProtKB">
        <authorList>
            <consortium name="EnsemblPlants"/>
        </authorList>
    </citation>
    <scope>IDENTIFICATION</scope>
</reference>